<evidence type="ECO:0000256" key="4">
    <source>
        <dbReference type="ARBA" id="ARBA00022917"/>
    </source>
</evidence>
<dbReference type="NCBIfam" id="TIGR00475">
    <property type="entry name" value="selB"/>
    <property type="match status" value="1"/>
</dbReference>
<dbReference type="Gene3D" id="1.10.10.10">
    <property type="entry name" value="Winged helix-like DNA-binding domain superfamily/Winged helix DNA-binding domain"/>
    <property type="match status" value="1"/>
</dbReference>
<comment type="subcellular location">
    <subcellularLocation>
        <location evidence="1">Cytoplasm</location>
    </subcellularLocation>
</comment>
<dbReference type="GO" id="GO:0005525">
    <property type="term" value="F:GTP binding"/>
    <property type="evidence" value="ECO:0007669"/>
    <property type="project" value="UniProtKB-KW"/>
</dbReference>
<dbReference type="Pfam" id="PF25461">
    <property type="entry name" value="Beta-barrel_SelB"/>
    <property type="match status" value="1"/>
</dbReference>
<dbReference type="InterPro" id="IPR004161">
    <property type="entry name" value="EFTu-like_2"/>
</dbReference>
<keyword evidence="5" id="KW-0547">Nucleotide-binding</keyword>
<dbReference type="GO" id="GO:0003924">
    <property type="term" value="F:GTPase activity"/>
    <property type="evidence" value="ECO:0007669"/>
    <property type="project" value="InterPro"/>
</dbReference>
<accession>A0A7I9XPE6</accession>
<dbReference type="CDD" id="cd04171">
    <property type="entry name" value="SelB"/>
    <property type="match status" value="1"/>
</dbReference>
<dbReference type="InterPro" id="IPR036390">
    <property type="entry name" value="WH_DNA-bd_sf"/>
</dbReference>
<dbReference type="InterPro" id="IPR004535">
    <property type="entry name" value="Transl_elong_SelB"/>
</dbReference>
<evidence type="ECO:0000256" key="2">
    <source>
        <dbReference type="ARBA" id="ARBA00015953"/>
    </source>
</evidence>
<evidence type="ECO:0000313" key="9">
    <source>
        <dbReference type="EMBL" id="GFG71794.1"/>
    </source>
</evidence>
<dbReference type="Gene3D" id="2.40.30.10">
    <property type="entry name" value="Translation factors"/>
    <property type="match status" value="1"/>
</dbReference>
<keyword evidence="9" id="KW-0251">Elongation factor</keyword>
<dbReference type="GO" id="GO:0001514">
    <property type="term" value="P:selenocysteine incorporation"/>
    <property type="evidence" value="ECO:0007669"/>
    <property type="project" value="InterPro"/>
</dbReference>
<dbReference type="Pfam" id="PF03144">
    <property type="entry name" value="GTP_EFTU_D2"/>
    <property type="match status" value="1"/>
</dbReference>
<gene>
    <name evidence="9" type="ORF">MSEN_35140</name>
</gene>
<dbReference type="SUPFAM" id="SSF46785">
    <property type="entry name" value="Winged helix' DNA-binding domain"/>
    <property type="match status" value="1"/>
</dbReference>
<dbReference type="InterPro" id="IPR036388">
    <property type="entry name" value="WH-like_DNA-bd_sf"/>
</dbReference>
<comment type="caution">
    <text evidence="9">The sequence shown here is derived from an EMBL/GenBank/DDBJ whole genome shotgun (WGS) entry which is preliminary data.</text>
</comment>
<dbReference type="GO" id="GO:0003746">
    <property type="term" value="F:translation elongation factor activity"/>
    <property type="evidence" value="ECO:0007669"/>
    <property type="project" value="UniProtKB-KW"/>
</dbReference>
<dbReference type="Pfam" id="PF09107">
    <property type="entry name" value="WHD_3rd_SelB"/>
    <property type="match status" value="1"/>
</dbReference>
<dbReference type="InterPro" id="IPR027417">
    <property type="entry name" value="P-loop_NTPase"/>
</dbReference>
<evidence type="ECO:0000256" key="1">
    <source>
        <dbReference type="ARBA" id="ARBA00004496"/>
    </source>
</evidence>
<dbReference type="GO" id="GO:0005737">
    <property type="term" value="C:cytoplasm"/>
    <property type="evidence" value="ECO:0007669"/>
    <property type="project" value="UniProtKB-SubCell"/>
</dbReference>
<reference evidence="9 10" key="1">
    <citation type="journal article" date="2019" name="Emerg. Microbes Infect.">
        <title>Comprehensive subspecies identification of 175 nontuberculous mycobacteria species based on 7547 genomic profiles.</title>
        <authorList>
            <person name="Matsumoto Y."/>
            <person name="Kinjo T."/>
            <person name="Motooka D."/>
            <person name="Nabeya D."/>
            <person name="Jung N."/>
            <person name="Uechi K."/>
            <person name="Horii T."/>
            <person name="Iida T."/>
            <person name="Fujita J."/>
            <person name="Nakamura S."/>
        </authorList>
    </citation>
    <scope>NUCLEOTIDE SEQUENCE [LARGE SCALE GENOMIC DNA]</scope>
    <source>
        <strain evidence="9 10">JCM 16017</strain>
    </source>
</reference>
<dbReference type="InterPro" id="IPR057335">
    <property type="entry name" value="Beta-barrel_SelB"/>
</dbReference>
<dbReference type="InterPro" id="IPR015191">
    <property type="entry name" value="SelB_WHD4"/>
</dbReference>
<dbReference type="EMBL" id="BLKV01000002">
    <property type="protein sequence ID" value="GFG71794.1"/>
    <property type="molecule type" value="Genomic_DNA"/>
</dbReference>
<protein>
    <recommendedName>
        <fullName evidence="2">Selenocysteine-specific elongation factor</fullName>
    </recommendedName>
    <alternativeName>
        <fullName evidence="7">SelB translation factor</fullName>
    </alternativeName>
</protein>
<comment type="function">
    <text evidence="6">Translation factor necessary for the incorporation of selenocysteine into proteins. It probably replaces EF-Tu for the insertion of selenocysteine directed by the UGA codon. SelB binds GTP and GDP.</text>
</comment>
<dbReference type="InterPro" id="IPR000795">
    <property type="entry name" value="T_Tr_GTP-bd_dom"/>
</dbReference>
<evidence type="ECO:0000256" key="3">
    <source>
        <dbReference type="ARBA" id="ARBA00022490"/>
    </source>
</evidence>
<feature type="domain" description="Tr-type G" evidence="8">
    <location>
        <begin position="1"/>
        <end position="170"/>
    </location>
</feature>
<organism evidence="9 10">
    <name type="scientific">Mycolicibacter senuensis</name>
    <dbReference type="NCBI Taxonomy" id="386913"/>
    <lineage>
        <taxon>Bacteria</taxon>
        <taxon>Bacillati</taxon>
        <taxon>Actinomycetota</taxon>
        <taxon>Actinomycetes</taxon>
        <taxon>Mycobacteriales</taxon>
        <taxon>Mycobacteriaceae</taxon>
        <taxon>Mycolicibacter</taxon>
    </lineage>
</organism>
<sequence length="595" mass="63159">MFAIATAGHVDHGKSTLVRALTGMEPDRWAEERRRGLTIDLGFAWTTLPSGARVAFVDVPGHERFLTNTLAGLGPAPAVCFVVAADEGWRAQSSDHRDALAALGISHGLVALTRTDRVTPARVAEVLAETRAELAETGLHDAPAVAVSAVSGAGLTELRTALDAVLSRLPAPCPAARVRLWVDRAFSITGAGTVATGTLTAGTLARGDRLTLLGRGHPREVTVRGLQSCGHDCATLSPAARVAVNLRGLPAEDVHRGNTLVTVDAWPITDVLDVRRTTGLVLNQAPEHLVVHVGTASAPARLRPFDDDHARLSLEHPLPLTLSDQLLLRDPGGRRILAGVRVLDPDPPGLRRRGDSTRRAVALAALAPGGDPAAVVADRGAVPRRRLQLLGYDCAAVPAGVREIRGWWVHTRIHRDWVERLGSAVRELHDRNPLSAGLSGGAAADLLGLPDAVLLDDVVRDCGLEFHDGLIRVAGTGGDLGPAEAAVAALESRLAAEPFRAPGADDLTALRLGVRELAAAERAGRLLRLTDSVVLLPSAPALAMRELALLAQPFTATQAKQTLHTTRRVAIPLLEYLDARGWTRRIDNVQREVVR</sequence>
<dbReference type="RefSeq" id="WP_085081956.1">
    <property type="nucleotide sequence ID" value="NZ_BLKV01000002.1"/>
</dbReference>
<proteinExistence type="predicted"/>
<keyword evidence="3" id="KW-0963">Cytoplasm</keyword>
<dbReference type="SUPFAM" id="SSF52540">
    <property type="entry name" value="P-loop containing nucleoside triphosphate hydrolases"/>
    <property type="match status" value="1"/>
</dbReference>
<name>A0A7I9XPE6_9MYCO</name>
<evidence type="ECO:0000313" key="10">
    <source>
        <dbReference type="Proteomes" id="UP000465263"/>
    </source>
</evidence>
<evidence type="ECO:0000256" key="6">
    <source>
        <dbReference type="ARBA" id="ARBA00025526"/>
    </source>
</evidence>
<dbReference type="SUPFAM" id="SSF50447">
    <property type="entry name" value="Translation proteins"/>
    <property type="match status" value="1"/>
</dbReference>
<dbReference type="AlphaFoldDB" id="A0A7I9XPE6"/>
<dbReference type="PANTHER" id="PTHR43721">
    <property type="entry name" value="ELONGATION FACTOR TU-RELATED"/>
    <property type="match status" value="1"/>
</dbReference>
<keyword evidence="5" id="KW-0342">GTP-binding</keyword>
<dbReference type="InterPro" id="IPR050055">
    <property type="entry name" value="EF-Tu_GTPase"/>
</dbReference>
<dbReference type="Proteomes" id="UP000465263">
    <property type="component" value="Unassembled WGS sequence"/>
</dbReference>
<keyword evidence="10" id="KW-1185">Reference proteome</keyword>
<dbReference type="PROSITE" id="PS51722">
    <property type="entry name" value="G_TR_2"/>
    <property type="match status" value="1"/>
</dbReference>
<evidence type="ECO:0000259" key="8">
    <source>
        <dbReference type="PROSITE" id="PS51722"/>
    </source>
</evidence>
<keyword evidence="4" id="KW-0648">Protein biosynthesis</keyword>
<dbReference type="GO" id="GO:0003723">
    <property type="term" value="F:RNA binding"/>
    <property type="evidence" value="ECO:0007669"/>
    <property type="project" value="InterPro"/>
</dbReference>
<evidence type="ECO:0000256" key="5">
    <source>
        <dbReference type="ARBA" id="ARBA00023134"/>
    </source>
</evidence>
<dbReference type="InterPro" id="IPR009000">
    <property type="entry name" value="Transl_B-barrel_sf"/>
</dbReference>
<evidence type="ECO:0000256" key="7">
    <source>
        <dbReference type="ARBA" id="ARBA00031615"/>
    </source>
</evidence>
<dbReference type="PANTHER" id="PTHR43721:SF22">
    <property type="entry name" value="ELONGATION FACTOR TU, MITOCHONDRIAL"/>
    <property type="match status" value="1"/>
</dbReference>
<dbReference type="OrthoDB" id="9803139at2"/>
<dbReference type="Gene3D" id="3.40.50.300">
    <property type="entry name" value="P-loop containing nucleotide triphosphate hydrolases"/>
    <property type="match status" value="1"/>
</dbReference>
<dbReference type="Pfam" id="PF00009">
    <property type="entry name" value="GTP_EFTU"/>
    <property type="match status" value="1"/>
</dbReference>